<dbReference type="InterPro" id="IPR011711">
    <property type="entry name" value="GntR_C"/>
</dbReference>
<keyword evidence="6" id="KW-1185">Reference proteome</keyword>
<keyword evidence="2" id="KW-0238">DNA-binding</keyword>
<evidence type="ECO:0000259" key="4">
    <source>
        <dbReference type="Pfam" id="PF07729"/>
    </source>
</evidence>
<dbReference type="SUPFAM" id="SSF48008">
    <property type="entry name" value="GntR ligand-binding domain-like"/>
    <property type="match status" value="1"/>
</dbReference>
<dbReference type="Pfam" id="PF07729">
    <property type="entry name" value="FCD"/>
    <property type="match status" value="1"/>
</dbReference>
<keyword evidence="1" id="KW-0805">Transcription regulation</keyword>
<dbReference type="Proteomes" id="UP001321486">
    <property type="component" value="Chromosome"/>
</dbReference>
<dbReference type="RefSeq" id="WP_286344790.1">
    <property type="nucleotide sequence ID" value="NZ_AP027732.1"/>
</dbReference>
<evidence type="ECO:0000256" key="2">
    <source>
        <dbReference type="ARBA" id="ARBA00023125"/>
    </source>
</evidence>
<protein>
    <recommendedName>
        <fullName evidence="4">GntR C-terminal domain-containing protein</fullName>
    </recommendedName>
</protein>
<feature type="domain" description="GntR C-terminal" evidence="4">
    <location>
        <begin position="23"/>
        <end position="55"/>
    </location>
</feature>
<organism evidence="5 6">
    <name type="scientific">Frondihabitans sucicola</name>
    <dbReference type="NCBI Taxonomy" id="1268041"/>
    <lineage>
        <taxon>Bacteria</taxon>
        <taxon>Bacillati</taxon>
        <taxon>Actinomycetota</taxon>
        <taxon>Actinomycetes</taxon>
        <taxon>Micrococcales</taxon>
        <taxon>Microbacteriaceae</taxon>
        <taxon>Frondihabitans</taxon>
    </lineage>
</organism>
<evidence type="ECO:0000256" key="3">
    <source>
        <dbReference type="ARBA" id="ARBA00023163"/>
    </source>
</evidence>
<keyword evidence="3" id="KW-0804">Transcription</keyword>
<dbReference type="EMBL" id="AP027732">
    <property type="protein sequence ID" value="BDZ52162.1"/>
    <property type="molecule type" value="Genomic_DNA"/>
</dbReference>
<gene>
    <name evidence="5" type="ORF">GCM10025867_44030</name>
</gene>
<evidence type="ECO:0000313" key="5">
    <source>
        <dbReference type="EMBL" id="BDZ52162.1"/>
    </source>
</evidence>
<evidence type="ECO:0000256" key="1">
    <source>
        <dbReference type="ARBA" id="ARBA00023015"/>
    </source>
</evidence>
<sequence>MHESLMGEIELCIGQVQANALWPPADIAAQHAHILEAVVAGDPAVASRLVREHIQTSRDRLLAHVDAATLHHDRKAPQ</sequence>
<evidence type="ECO:0000313" key="6">
    <source>
        <dbReference type="Proteomes" id="UP001321486"/>
    </source>
</evidence>
<dbReference type="InterPro" id="IPR008920">
    <property type="entry name" value="TF_FadR/GntR_C"/>
</dbReference>
<reference evidence="6" key="1">
    <citation type="journal article" date="2019" name="Int. J. Syst. Evol. Microbiol.">
        <title>The Global Catalogue of Microorganisms (GCM) 10K type strain sequencing project: providing services to taxonomists for standard genome sequencing and annotation.</title>
        <authorList>
            <consortium name="The Broad Institute Genomics Platform"/>
            <consortium name="The Broad Institute Genome Sequencing Center for Infectious Disease"/>
            <person name="Wu L."/>
            <person name="Ma J."/>
        </authorList>
    </citation>
    <scope>NUCLEOTIDE SEQUENCE [LARGE SCALE GENOMIC DNA]</scope>
    <source>
        <strain evidence="6">NBRC 108728</strain>
    </source>
</reference>
<proteinExistence type="predicted"/>
<accession>A0ABM8GUU0</accession>
<dbReference type="Gene3D" id="1.20.120.530">
    <property type="entry name" value="GntR ligand-binding domain-like"/>
    <property type="match status" value="1"/>
</dbReference>
<name>A0ABM8GUU0_9MICO</name>